<evidence type="ECO:0000313" key="2">
    <source>
        <dbReference type="EMBL" id="TGD77306.1"/>
    </source>
</evidence>
<dbReference type="RefSeq" id="WP_135532908.1">
    <property type="nucleotide sequence ID" value="NZ_SRKZ01000009.1"/>
</dbReference>
<accession>A0A4Z0MCT7</accession>
<feature type="transmembrane region" description="Helical" evidence="1">
    <location>
        <begin position="37"/>
        <end position="58"/>
    </location>
</feature>
<organism evidence="2 3">
    <name type="scientific">Hymenobacter wooponensis</name>
    <dbReference type="NCBI Taxonomy" id="1525360"/>
    <lineage>
        <taxon>Bacteria</taxon>
        <taxon>Pseudomonadati</taxon>
        <taxon>Bacteroidota</taxon>
        <taxon>Cytophagia</taxon>
        <taxon>Cytophagales</taxon>
        <taxon>Hymenobacteraceae</taxon>
        <taxon>Hymenobacter</taxon>
    </lineage>
</organism>
<keyword evidence="1" id="KW-0472">Membrane</keyword>
<name>A0A4Z0MCT7_9BACT</name>
<gene>
    <name evidence="2" type="ORF">EU557_23365</name>
</gene>
<keyword evidence="1" id="KW-0812">Transmembrane</keyword>
<proteinExistence type="predicted"/>
<protein>
    <submittedName>
        <fullName evidence="2">Uncharacterized protein</fullName>
    </submittedName>
</protein>
<evidence type="ECO:0000313" key="3">
    <source>
        <dbReference type="Proteomes" id="UP000298284"/>
    </source>
</evidence>
<keyword evidence="3" id="KW-1185">Reference proteome</keyword>
<evidence type="ECO:0000256" key="1">
    <source>
        <dbReference type="SAM" id="Phobius"/>
    </source>
</evidence>
<comment type="caution">
    <text evidence="2">The sequence shown here is derived from an EMBL/GenBank/DDBJ whole genome shotgun (WGS) entry which is preliminary data.</text>
</comment>
<dbReference type="AlphaFoldDB" id="A0A4Z0MCT7"/>
<feature type="transmembrane region" description="Helical" evidence="1">
    <location>
        <begin position="70"/>
        <end position="95"/>
    </location>
</feature>
<reference evidence="2 3" key="1">
    <citation type="submission" date="2019-04" db="EMBL/GenBank/DDBJ databases">
        <authorList>
            <person name="Feng G."/>
            <person name="Zhang J."/>
            <person name="Zhu H."/>
        </authorList>
    </citation>
    <scope>NUCLEOTIDE SEQUENCE [LARGE SCALE GENOMIC DNA]</scope>
    <source>
        <strain evidence="2 3">JCM 19491</strain>
    </source>
</reference>
<dbReference type="EMBL" id="SRKZ01000009">
    <property type="protein sequence ID" value="TGD77306.1"/>
    <property type="molecule type" value="Genomic_DNA"/>
</dbReference>
<dbReference type="Proteomes" id="UP000298284">
    <property type="component" value="Unassembled WGS sequence"/>
</dbReference>
<keyword evidence="1" id="KW-1133">Transmembrane helix</keyword>
<sequence length="97" mass="10273">MFAKASFVPRILLGLLCWSWPLVSCAGGSDATAASAWLLQAFLLLVALLLLLLGLALATRLIVWPRWNSLPGILAMLLVAGGVLFVLCVVVVLSAQN</sequence>